<organism evidence="1 2">
    <name type="scientific">Pedobacter nutrimenti</name>
    <dbReference type="NCBI Taxonomy" id="1241337"/>
    <lineage>
        <taxon>Bacteria</taxon>
        <taxon>Pseudomonadati</taxon>
        <taxon>Bacteroidota</taxon>
        <taxon>Sphingobacteriia</taxon>
        <taxon>Sphingobacteriales</taxon>
        <taxon>Sphingobacteriaceae</taxon>
        <taxon>Pedobacter</taxon>
    </lineage>
</organism>
<dbReference type="EMBL" id="QKLU01000001">
    <property type="protein sequence ID" value="PYF76675.1"/>
    <property type="molecule type" value="Genomic_DNA"/>
</dbReference>
<comment type="caution">
    <text evidence="1">The sequence shown here is derived from an EMBL/GenBank/DDBJ whole genome shotgun (WGS) entry which is preliminary data.</text>
</comment>
<name>A0A318URE7_9SPHI</name>
<reference evidence="1 2" key="1">
    <citation type="submission" date="2018-06" db="EMBL/GenBank/DDBJ databases">
        <title>Genomic Encyclopedia of Archaeal and Bacterial Type Strains, Phase II (KMG-II): from individual species to whole genera.</title>
        <authorList>
            <person name="Goeker M."/>
        </authorList>
    </citation>
    <scope>NUCLEOTIDE SEQUENCE [LARGE SCALE GENOMIC DNA]</scope>
    <source>
        <strain evidence="1 2">DSM 27372</strain>
    </source>
</reference>
<protein>
    <submittedName>
        <fullName evidence="1">Uncharacterized protein</fullName>
    </submittedName>
</protein>
<gene>
    <name evidence="1" type="ORF">B0O44_101146</name>
</gene>
<dbReference type="AlphaFoldDB" id="A0A318URE7"/>
<keyword evidence="2" id="KW-1185">Reference proteome</keyword>
<evidence type="ECO:0000313" key="2">
    <source>
        <dbReference type="Proteomes" id="UP000248198"/>
    </source>
</evidence>
<evidence type="ECO:0000313" key="1">
    <source>
        <dbReference type="EMBL" id="PYF76675.1"/>
    </source>
</evidence>
<sequence length="92" mass="10517">MPAQFTQFCYNPDQTFDLVRNPTIFFFRKSLTYQIKPFNRPDLINLASKKQLKTRRTHKNILPGAEFHTKIPKKEAVSAEGILAGLLPLQGA</sequence>
<dbReference type="Proteomes" id="UP000248198">
    <property type="component" value="Unassembled WGS sequence"/>
</dbReference>
<accession>A0A318URE7</accession>
<proteinExistence type="predicted"/>